<evidence type="ECO:0000259" key="2">
    <source>
        <dbReference type="PROSITE" id="PS50110"/>
    </source>
</evidence>
<feature type="modified residue" description="4-aspartylphosphate" evidence="1">
    <location>
        <position position="57"/>
    </location>
</feature>
<dbReference type="PANTHER" id="PTHR43228">
    <property type="entry name" value="TWO-COMPONENT RESPONSE REGULATOR"/>
    <property type="match status" value="1"/>
</dbReference>
<dbReference type="InterPro" id="IPR001789">
    <property type="entry name" value="Sig_transdc_resp-reg_receiver"/>
</dbReference>
<dbReference type="InterPro" id="IPR011006">
    <property type="entry name" value="CheY-like_superfamily"/>
</dbReference>
<evidence type="ECO:0000256" key="1">
    <source>
        <dbReference type="PROSITE-ProRule" id="PRU00169"/>
    </source>
</evidence>
<proteinExistence type="predicted"/>
<evidence type="ECO:0000313" key="4">
    <source>
        <dbReference type="Proteomes" id="UP001236569"/>
    </source>
</evidence>
<evidence type="ECO:0000313" key="3">
    <source>
        <dbReference type="EMBL" id="MDI9864354.1"/>
    </source>
</evidence>
<reference evidence="3 4" key="1">
    <citation type="submission" date="2023-05" db="EMBL/GenBank/DDBJ databases">
        <title>Novel species of genus Flectobacillus isolated from stream in China.</title>
        <authorList>
            <person name="Lu H."/>
        </authorList>
    </citation>
    <scope>NUCLEOTIDE SEQUENCE [LARGE SCALE GENOMIC DNA]</scope>
    <source>
        <strain evidence="3 4">DC10W</strain>
    </source>
</reference>
<dbReference type="Pfam" id="PF00072">
    <property type="entry name" value="Response_reg"/>
    <property type="match status" value="1"/>
</dbReference>
<gene>
    <name evidence="3" type="ORF">QM480_08455</name>
</gene>
<name>A0ABT6YLP5_9BACT</name>
<dbReference type="PROSITE" id="PS50110">
    <property type="entry name" value="RESPONSE_REGULATORY"/>
    <property type="match status" value="1"/>
</dbReference>
<dbReference type="RefSeq" id="WP_283369554.1">
    <property type="nucleotide sequence ID" value="NZ_JASHID010000005.1"/>
</dbReference>
<comment type="caution">
    <text evidence="3">The sequence shown here is derived from an EMBL/GenBank/DDBJ whole genome shotgun (WGS) entry which is preliminary data.</text>
</comment>
<accession>A0ABT6YLP5</accession>
<keyword evidence="4" id="KW-1185">Reference proteome</keyword>
<dbReference type="InterPro" id="IPR052048">
    <property type="entry name" value="ST_Response_Regulator"/>
</dbReference>
<feature type="domain" description="Response regulatory" evidence="2">
    <location>
        <begin position="6"/>
        <end position="127"/>
    </location>
</feature>
<dbReference type="Gene3D" id="3.40.50.2300">
    <property type="match status" value="1"/>
</dbReference>
<dbReference type="Proteomes" id="UP001236569">
    <property type="component" value="Unassembled WGS sequence"/>
</dbReference>
<keyword evidence="1" id="KW-0597">Phosphoprotein</keyword>
<dbReference type="PANTHER" id="PTHR43228:SF1">
    <property type="entry name" value="TWO-COMPONENT RESPONSE REGULATOR ARR22"/>
    <property type="match status" value="1"/>
</dbReference>
<protein>
    <submittedName>
        <fullName evidence="3">Response regulator</fullName>
    </submittedName>
</protein>
<dbReference type="EMBL" id="JASHID010000005">
    <property type="protein sequence ID" value="MDI9864354.1"/>
    <property type="molecule type" value="Genomic_DNA"/>
</dbReference>
<sequence>MKIEPISLIIDDDKINRFVLSKTLEELGQIHYEAINGQEAINFLKSTDYSHIIVFLDLNMPVLDGYEFLQFLDEFAHDFTHKNIKVIVLSSVMYIDFIKKMPYAKIINYLNKPVDLRHIKLAIHNAREAFKTSCYMATFNEGIQHSR</sequence>
<organism evidence="3 4">
    <name type="scientific">Flectobacillus longus</name>
    <dbReference type="NCBI Taxonomy" id="2984207"/>
    <lineage>
        <taxon>Bacteria</taxon>
        <taxon>Pseudomonadati</taxon>
        <taxon>Bacteroidota</taxon>
        <taxon>Cytophagia</taxon>
        <taxon>Cytophagales</taxon>
        <taxon>Flectobacillaceae</taxon>
        <taxon>Flectobacillus</taxon>
    </lineage>
</organism>
<dbReference type="CDD" id="cd17546">
    <property type="entry name" value="REC_hyHK_CKI1_RcsC-like"/>
    <property type="match status" value="1"/>
</dbReference>
<dbReference type="SUPFAM" id="SSF52172">
    <property type="entry name" value="CheY-like"/>
    <property type="match status" value="1"/>
</dbReference>
<dbReference type="SMART" id="SM00448">
    <property type="entry name" value="REC"/>
    <property type="match status" value="1"/>
</dbReference>